<dbReference type="InterPro" id="IPR032466">
    <property type="entry name" value="Metal_Hydrolase"/>
</dbReference>
<dbReference type="GO" id="GO:0016787">
    <property type="term" value="F:hydrolase activity"/>
    <property type="evidence" value="ECO:0007669"/>
    <property type="project" value="UniProtKB-KW"/>
</dbReference>
<dbReference type="InterPro" id="IPR006680">
    <property type="entry name" value="Amidohydro-rel"/>
</dbReference>
<dbReference type="RefSeq" id="WP_163904275.1">
    <property type="nucleotide sequence ID" value="NZ_AP022599.1"/>
</dbReference>
<dbReference type="InterPro" id="IPR032465">
    <property type="entry name" value="ACMSD"/>
</dbReference>
<dbReference type="GO" id="GO:0005737">
    <property type="term" value="C:cytoplasm"/>
    <property type="evidence" value="ECO:0007669"/>
    <property type="project" value="TreeGrafter"/>
</dbReference>
<dbReference type="Pfam" id="PF04909">
    <property type="entry name" value="Amidohydro_2"/>
    <property type="match status" value="1"/>
</dbReference>
<keyword evidence="1" id="KW-0456">Lyase</keyword>
<keyword evidence="4" id="KW-1185">Reference proteome</keyword>
<dbReference type="AlphaFoldDB" id="A0A7I7URM1"/>
<dbReference type="Gene3D" id="3.20.20.140">
    <property type="entry name" value="Metal-dependent hydrolases"/>
    <property type="match status" value="1"/>
</dbReference>
<keyword evidence="3" id="KW-0378">Hydrolase</keyword>
<evidence type="ECO:0000256" key="1">
    <source>
        <dbReference type="ARBA" id="ARBA00023239"/>
    </source>
</evidence>
<feature type="domain" description="Amidohydrolase-related" evidence="2">
    <location>
        <begin position="85"/>
        <end position="389"/>
    </location>
</feature>
<dbReference type="PANTHER" id="PTHR21240">
    <property type="entry name" value="2-AMINO-3-CARBOXYLMUCONATE-6-SEMIALDEHYDE DECARBOXYLASE"/>
    <property type="match status" value="1"/>
</dbReference>
<evidence type="ECO:0000313" key="3">
    <source>
        <dbReference type="EMBL" id="BBY83441.1"/>
    </source>
</evidence>
<reference evidence="3 4" key="1">
    <citation type="journal article" date="2019" name="Emerg. Microbes Infect.">
        <title>Comprehensive subspecies identification of 175 nontuberculous mycobacteria species based on 7547 genomic profiles.</title>
        <authorList>
            <person name="Matsumoto Y."/>
            <person name="Kinjo T."/>
            <person name="Motooka D."/>
            <person name="Nabeya D."/>
            <person name="Jung N."/>
            <person name="Uechi K."/>
            <person name="Horii T."/>
            <person name="Iida T."/>
            <person name="Fujita J."/>
            <person name="Nakamura S."/>
        </authorList>
    </citation>
    <scope>NUCLEOTIDE SEQUENCE [LARGE SCALE GENOMIC DNA]</scope>
    <source>
        <strain evidence="3 4">JCM 6370</strain>
    </source>
</reference>
<dbReference type="GO" id="GO:0016831">
    <property type="term" value="F:carboxy-lyase activity"/>
    <property type="evidence" value="ECO:0007669"/>
    <property type="project" value="InterPro"/>
</dbReference>
<evidence type="ECO:0000313" key="4">
    <source>
        <dbReference type="Proteomes" id="UP000467252"/>
    </source>
</evidence>
<name>A0A7I7URM1_MYCPV</name>
<dbReference type="SUPFAM" id="SSF51556">
    <property type="entry name" value="Metallo-dependent hydrolases"/>
    <property type="match status" value="1"/>
</dbReference>
<organism evidence="3 4">
    <name type="scientific">Mycolicibacterium pulveris</name>
    <name type="common">Mycobacterium pulveris</name>
    <dbReference type="NCBI Taxonomy" id="36813"/>
    <lineage>
        <taxon>Bacteria</taxon>
        <taxon>Bacillati</taxon>
        <taxon>Actinomycetota</taxon>
        <taxon>Actinomycetes</taxon>
        <taxon>Mycobacteriales</taxon>
        <taxon>Mycobacteriaceae</taxon>
        <taxon>Mycolicibacterium</taxon>
    </lineage>
</organism>
<dbReference type="Proteomes" id="UP000467252">
    <property type="component" value="Chromosome"/>
</dbReference>
<dbReference type="EMBL" id="AP022599">
    <property type="protein sequence ID" value="BBY83441.1"/>
    <property type="molecule type" value="Genomic_DNA"/>
</dbReference>
<sequence>MSDDTVRLYDADSHVAEPVDLWSGDYMPREFRGASPFSFVDTVLPDGRPATLLYERGAILLENAAYTNAAGVSGDRLAAGVRYVDANSGGWDPKQRLADMELAGITHQVINPSSPGLRLGLVSDPNLAAAMCRAYNDWVTDHCDGCEGRVSANMVLPWQDLSLAKAELQRVGERFCFVGVIMQPAPAYPSGFPGDRAFDDVYIEIAERGLALVFHSCATEEGALGPVVKHYKQFRPYWHATFYYLILGFPVEGWTAWAQLVFEGVLDRIPTLKIMLTESHGGWMVTALERMDEYAKGGEALRYGFDMEPLKLLPSEYFARQGFVVFEGDEKTLMYAAEHLGSSMVWALDYPHADCSFPGGGEDFRKNISALAPQQQRAIAWDNAARAFNRDNIPT</sequence>
<evidence type="ECO:0000259" key="2">
    <source>
        <dbReference type="Pfam" id="PF04909"/>
    </source>
</evidence>
<proteinExistence type="predicted"/>
<protein>
    <submittedName>
        <fullName evidence="3">Amidohydrolase</fullName>
    </submittedName>
</protein>
<gene>
    <name evidence="3" type="ORF">MPUL_45990</name>
</gene>
<accession>A0A7I7URM1</accession>
<dbReference type="GO" id="GO:0019748">
    <property type="term" value="P:secondary metabolic process"/>
    <property type="evidence" value="ECO:0007669"/>
    <property type="project" value="TreeGrafter"/>
</dbReference>
<dbReference type="PANTHER" id="PTHR21240:SF28">
    <property type="entry name" value="ISO-OROTATE DECARBOXYLASE (EUROFUNG)"/>
    <property type="match status" value="1"/>
</dbReference>